<gene>
    <name evidence="2" type="ORF">LCGC14_0372970</name>
</gene>
<sequence length="437" mass="50002">SFQGTVIDAYGDFIMPKTLKPVLRLRNPKKHGDSQAQQKLIEDNQNIIDDLIQVDDWYSDMGPKEIDPYMDMPLQLKFKALIIQHLTFGRDAIVYEHWDHLPHVTVNGKEYKDIPNALKLVHPIDMGMIELDEYTWKLGGMYIYNQPAFIPSQDMLYLVNRYASPLIGSFYYGFAVGQRSIDPVRVYRRILAQNYQQFIRSSHSGMGAFIFDSTGYNEEVRKKIRTTIINSYKAGEVAVIDYANIKDFDFKEMKINANIEGLVKVQEAMVKIMIGITGMPQSLIYGEGDANRSTMVGRIVSFINNQVAGLRTSIGQQIASQHYMPNFRILYKDKQELEMFYIDVEFEEAELETRAEKVERLLAEIELFPYKPEHIGEELGDKDYMANIDEDAIKQKKEMQEQGPQDKGPFGQSKPSAKGVFTVKGPGGETAKVTQRN</sequence>
<evidence type="ECO:0008006" key="3">
    <source>
        <dbReference type="Google" id="ProtNLM"/>
    </source>
</evidence>
<dbReference type="AlphaFoldDB" id="A0A0F9VS46"/>
<feature type="compositionally biased region" description="Basic and acidic residues" evidence="1">
    <location>
        <begin position="391"/>
        <end position="400"/>
    </location>
</feature>
<protein>
    <recommendedName>
        <fullName evidence="3">Portal protein</fullName>
    </recommendedName>
</protein>
<evidence type="ECO:0000313" key="2">
    <source>
        <dbReference type="EMBL" id="KKN76271.1"/>
    </source>
</evidence>
<comment type="caution">
    <text evidence="2">The sequence shown here is derived from an EMBL/GenBank/DDBJ whole genome shotgun (WGS) entry which is preliminary data.</text>
</comment>
<feature type="region of interest" description="Disordered" evidence="1">
    <location>
        <begin position="390"/>
        <end position="437"/>
    </location>
</feature>
<accession>A0A0F9VS46</accession>
<name>A0A0F9VS46_9ZZZZ</name>
<reference evidence="2" key="1">
    <citation type="journal article" date="2015" name="Nature">
        <title>Complex archaea that bridge the gap between prokaryotes and eukaryotes.</title>
        <authorList>
            <person name="Spang A."/>
            <person name="Saw J.H."/>
            <person name="Jorgensen S.L."/>
            <person name="Zaremba-Niedzwiedzka K."/>
            <person name="Martijn J."/>
            <person name="Lind A.E."/>
            <person name="van Eijk R."/>
            <person name="Schleper C."/>
            <person name="Guy L."/>
            <person name="Ettema T.J."/>
        </authorList>
    </citation>
    <scope>NUCLEOTIDE SEQUENCE</scope>
</reference>
<evidence type="ECO:0000256" key="1">
    <source>
        <dbReference type="SAM" id="MobiDB-lite"/>
    </source>
</evidence>
<dbReference type="EMBL" id="LAZR01000298">
    <property type="protein sequence ID" value="KKN76271.1"/>
    <property type="molecule type" value="Genomic_DNA"/>
</dbReference>
<proteinExistence type="predicted"/>
<feature type="non-terminal residue" evidence="2">
    <location>
        <position position="1"/>
    </location>
</feature>
<organism evidence="2">
    <name type="scientific">marine sediment metagenome</name>
    <dbReference type="NCBI Taxonomy" id="412755"/>
    <lineage>
        <taxon>unclassified sequences</taxon>
        <taxon>metagenomes</taxon>
        <taxon>ecological metagenomes</taxon>
    </lineage>
</organism>